<evidence type="ECO:0000313" key="1">
    <source>
        <dbReference type="EMBL" id="GFY88082.1"/>
    </source>
</evidence>
<protein>
    <submittedName>
        <fullName evidence="1">Uncharacterized protein</fullName>
    </submittedName>
</protein>
<gene>
    <name evidence="1" type="ORF">Acr_06g0000220</name>
</gene>
<dbReference type="EMBL" id="BJWL01000006">
    <property type="protein sequence ID" value="GFY88082.1"/>
    <property type="molecule type" value="Genomic_DNA"/>
</dbReference>
<dbReference type="OrthoDB" id="1685975at2759"/>
<accession>A0A7J0EP38</accession>
<sequence length="129" mass="15123">MKASKGVGSLLTLRKCKNELIRNYSKHYWEIYNQIKEFSEELAVASYKLVLTHGERLWENWMLNPPTDLWDLMSQIEMFAQLEDDVKQVEKAIGVTTRGEGPFKKQKESSGEYENRMRHGINVVFKEPI</sequence>
<proteinExistence type="predicted"/>
<evidence type="ECO:0000313" key="2">
    <source>
        <dbReference type="Proteomes" id="UP000585474"/>
    </source>
</evidence>
<comment type="caution">
    <text evidence="1">The sequence shown here is derived from an EMBL/GenBank/DDBJ whole genome shotgun (WGS) entry which is preliminary data.</text>
</comment>
<keyword evidence="2" id="KW-1185">Reference proteome</keyword>
<dbReference type="Proteomes" id="UP000585474">
    <property type="component" value="Unassembled WGS sequence"/>
</dbReference>
<reference evidence="1 2" key="1">
    <citation type="submission" date="2019-07" db="EMBL/GenBank/DDBJ databases">
        <title>De Novo Assembly of kiwifruit Actinidia rufa.</title>
        <authorList>
            <person name="Sugita-Konishi S."/>
            <person name="Sato K."/>
            <person name="Mori E."/>
            <person name="Abe Y."/>
            <person name="Kisaki G."/>
            <person name="Hamano K."/>
            <person name="Suezawa K."/>
            <person name="Otani M."/>
            <person name="Fukuda T."/>
            <person name="Manabe T."/>
            <person name="Gomi K."/>
            <person name="Tabuchi M."/>
            <person name="Akimitsu K."/>
            <person name="Kataoka I."/>
        </authorList>
    </citation>
    <scope>NUCLEOTIDE SEQUENCE [LARGE SCALE GENOMIC DNA]</scope>
    <source>
        <strain evidence="2">cv. Fuchu</strain>
    </source>
</reference>
<name>A0A7J0EP38_9ERIC</name>
<dbReference type="AlphaFoldDB" id="A0A7J0EP38"/>
<organism evidence="1 2">
    <name type="scientific">Actinidia rufa</name>
    <dbReference type="NCBI Taxonomy" id="165716"/>
    <lineage>
        <taxon>Eukaryota</taxon>
        <taxon>Viridiplantae</taxon>
        <taxon>Streptophyta</taxon>
        <taxon>Embryophyta</taxon>
        <taxon>Tracheophyta</taxon>
        <taxon>Spermatophyta</taxon>
        <taxon>Magnoliopsida</taxon>
        <taxon>eudicotyledons</taxon>
        <taxon>Gunneridae</taxon>
        <taxon>Pentapetalae</taxon>
        <taxon>asterids</taxon>
        <taxon>Ericales</taxon>
        <taxon>Actinidiaceae</taxon>
        <taxon>Actinidia</taxon>
    </lineage>
</organism>